<feature type="region of interest" description="Disordered" evidence="1">
    <location>
        <begin position="1"/>
        <end position="20"/>
    </location>
</feature>
<comment type="caution">
    <text evidence="2">The sequence shown here is derived from an EMBL/GenBank/DDBJ whole genome shotgun (WGS) entry which is preliminary data.</text>
</comment>
<dbReference type="EMBL" id="MCFL01000032">
    <property type="protein sequence ID" value="ORZ33953.1"/>
    <property type="molecule type" value="Genomic_DNA"/>
</dbReference>
<evidence type="ECO:0000313" key="2">
    <source>
        <dbReference type="EMBL" id="ORZ33953.1"/>
    </source>
</evidence>
<evidence type="ECO:0000313" key="3">
    <source>
        <dbReference type="Proteomes" id="UP000193411"/>
    </source>
</evidence>
<feature type="region of interest" description="Disordered" evidence="1">
    <location>
        <begin position="136"/>
        <end position="170"/>
    </location>
</feature>
<feature type="compositionally biased region" description="Low complexity" evidence="1">
    <location>
        <begin position="152"/>
        <end position="170"/>
    </location>
</feature>
<proteinExistence type="predicted"/>
<keyword evidence="3" id="KW-1185">Reference proteome</keyword>
<organism evidence="2 3">
    <name type="scientific">Catenaria anguillulae PL171</name>
    <dbReference type="NCBI Taxonomy" id="765915"/>
    <lineage>
        <taxon>Eukaryota</taxon>
        <taxon>Fungi</taxon>
        <taxon>Fungi incertae sedis</taxon>
        <taxon>Blastocladiomycota</taxon>
        <taxon>Blastocladiomycetes</taxon>
        <taxon>Blastocladiales</taxon>
        <taxon>Catenariaceae</taxon>
        <taxon>Catenaria</taxon>
    </lineage>
</organism>
<dbReference type="Proteomes" id="UP000193411">
    <property type="component" value="Unassembled WGS sequence"/>
</dbReference>
<protein>
    <submittedName>
        <fullName evidence="2">Uncharacterized protein</fullName>
    </submittedName>
</protein>
<gene>
    <name evidence="2" type="ORF">BCR44DRAFT_1186622</name>
</gene>
<accession>A0A1Y2HJS4</accession>
<feature type="region of interest" description="Disordered" evidence="1">
    <location>
        <begin position="89"/>
        <end position="112"/>
    </location>
</feature>
<sequence>MHAAAVTSRLRGATNSARHSTLPSLALSSTRIFPPFPSCCTAAPTASCRRRERPLVPAALFHTSRPLFAPADLPSPFAAVSSEVEPVNLADSHTDVVEESPETYQDSGRSRSDSALDLTCEASISQSAGRFNLPVTAATPGRKLPSRSQGLSSDCESMSPSSLPSAASPATTALVKTDTVTLVSPVTGAMSVISTIDAIPTCTVSLASPSSSAFRAPEAVAVARGLRASAQSSGRDGKTFPSIRKVWLLEEGKRFHDSVEAAERDIILDRPDCSSRALDFAAACGEANQALVVNPMELVMWVADTLRPTDPGIDEYLNLILFPDLDHHTFPGSEELCWSSPTRLLRIFATLFSISHWPLNAR</sequence>
<evidence type="ECO:0000256" key="1">
    <source>
        <dbReference type="SAM" id="MobiDB-lite"/>
    </source>
</evidence>
<name>A0A1Y2HJS4_9FUNG</name>
<dbReference type="AlphaFoldDB" id="A0A1Y2HJS4"/>
<reference evidence="2 3" key="1">
    <citation type="submission" date="2016-07" db="EMBL/GenBank/DDBJ databases">
        <title>Pervasive Adenine N6-methylation of Active Genes in Fungi.</title>
        <authorList>
            <consortium name="DOE Joint Genome Institute"/>
            <person name="Mondo S.J."/>
            <person name="Dannebaum R.O."/>
            <person name="Kuo R.C."/>
            <person name="Labutti K."/>
            <person name="Haridas S."/>
            <person name="Kuo A."/>
            <person name="Salamov A."/>
            <person name="Ahrendt S.R."/>
            <person name="Lipzen A."/>
            <person name="Sullivan W."/>
            <person name="Andreopoulos W.B."/>
            <person name="Clum A."/>
            <person name="Lindquist E."/>
            <person name="Daum C."/>
            <person name="Ramamoorthy G.K."/>
            <person name="Gryganskyi A."/>
            <person name="Culley D."/>
            <person name="Magnuson J.K."/>
            <person name="James T.Y."/>
            <person name="O'Malley M.A."/>
            <person name="Stajich J.E."/>
            <person name="Spatafora J.W."/>
            <person name="Visel A."/>
            <person name="Grigoriev I.V."/>
        </authorList>
    </citation>
    <scope>NUCLEOTIDE SEQUENCE [LARGE SCALE GENOMIC DNA]</scope>
    <source>
        <strain evidence="2 3">PL171</strain>
    </source>
</reference>